<dbReference type="PANTHER" id="PTHR37813:SF1">
    <property type="entry name" value="FELS-2 PROPHAGE PROTEIN"/>
    <property type="match status" value="1"/>
</dbReference>
<comment type="caution">
    <text evidence="4">The sequence shown here is derived from an EMBL/GenBank/DDBJ whole genome shotgun (WGS) entry which is preliminary data.</text>
</comment>
<feature type="transmembrane region" description="Helical" evidence="2">
    <location>
        <begin position="352"/>
        <end position="373"/>
    </location>
</feature>
<sequence>MADKFQLKALITGVDKLSPALTGIRKNIAKFRKGLKDDGLGDLGFKDLIKGGAIAAPFVLATKAAIDFESSMADVRKVVNFDTPKQFAQMSTDIVNLSKNLPMAAADIAKIVAAGGQAGIDKSELPRFAEDAVKMGVAFDQTADEAGQMMATWRTAFKLGQDEVVTLADKINYLGNTGPATAAKISDVVTRVGPLGKVAGLASGQIAALGATLIGVGVQQDIASTGIKTFMLTLASGAAATKQQQQMFKALRLNSKSVAAGLQKDAQGTMLKVLTAISKVKPEKQAAVLQTLFGRESIEAIAPLLLNLDLLKKNFGKVSDATQYAGSMNQEYASRAATTANNLQLMQNRMNAVAISVGSVLLPPLNQFLGVIAPLTEGLQQLAQAHPGVIKGVLGAAAAFAVLRLAVWATTSGMKAMIAVSNLTPLGIAVRLIALAAGFMIANWDKVGPFFSKLWDGILSVSKTVFGWLTDVFLNFSPLGLVIKNWEPIVAWFKGMWDRIKPYVQPLIDGAGWVADKLGLGGGGAGMSIETAAAAGGFDGTGLGNWGASVPQRAGAQQRVQGDMVVRFENAPPGMSVAKPAASSGLTITPKVGYRSLAGG</sequence>
<dbReference type="InterPro" id="IPR010090">
    <property type="entry name" value="Phage_tape_meas"/>
</dbReference>
<name>A0A9N8RX92_9BURK</name>
<feature type="transmembrane region" description="Helical" evidence="2">
    <location>
        <begin position="393"/>
        <end position="411"/>
    </location>
</feature>
<dbReference type="NCBIfam" id="TIGR01760">
    <property type="entry name" value="tape_meas_TP901"/>
    <property type="match status" value="1"/>
</dbReference>
<evidence type="ECO:0000313" key="5">
    <source>
        <dbReference type="Proteomes" id="UP000789704"/>
    </source>
</evidence>
<reference evidence="4" key="1">
    <citation type="submission" date="2021-04" db="EMBL/GenBank/DDBJ databases">
        <authorList>
            <person name="Vanwijnsberghe S."/>
        </authorList>
    </citation>
    <scope>NUCLEOTIDE SEQUENCE</scope>
    <source>
        <strain evidence="4">LMG 31841</strain>
    </source>
</reference>
<protein>
    <recommendedName>
        <fullName evidence="3">Phage tail tape measure protein domain-containing protein</fullName>
    </recommendedName>
</protein>
<keyword evidence="2" id="KW-1133">Transmembrane helix</keyword>
<organism evidence="4 5">
    <name type="scientific">Paraburkholderia saeva</name>
    <dbReference type="NCBI Taxonomy" id="2777537"/>
    <lineage>
        <taxon>Bacteria</taxon>
        <taxon>Pseudomonadati</taxon>
        <taxon>Pseudomonadota</taxon>
        <taxon>Betaproteobacteria</taxon>
        <taxon>Burkholderiales</taxon>
        <taxon>Burkholderiaceae</taxon>
        <taxon>Paraburkholderia</taxon>
    </lineage>
</organism>
<keyword evidence="2" id="KW-0472">Membrane</keyword>
<gene>
    <name evidence="4" type="ORF">LMG31841_03519</name>
</gene>
<keyword evidence="1" id="KW-1188">Viral release from host cell</keyword>
<evidence type="ECO:0000256" key="2">
    <source>
        <dbReference type="SAM" id="Phobius"/>
    </source>
</evidence>
<accession>A0A9N8RX92</accession>
<keyword evidence="2" id="KW-0812">Transmembrane</keyword>
<keyword evidence="5" id="KW-1185">Reference proteome</keyword>
<evidence type="ECO:0000256" key="1">
    <source>
        <dbReference type="ARBA" id="ARBA00022612"/>
    </source>
</evidence>
<dbReference type="AlphaFoldDB" id="A0A9N8RX92"/>
<proteinExistence type="predicted"/>
<dbReference type="EMBL" id="CAJQZC010000006">
    <property type="protein sequence ID" value="CAG4906060.1"/>
    <property type="molecule type" value="Genomic_DNA"/>
</dbReference>
<feature type="transmembrane region" description="Helical" evidence="2">
    <location>
        <begin position="423"/>
        <end position="444"/>
    </location>
</feature>
<dbReference type="Pfam" id="PF10145">
    <property type="entry name" value="PhageMin_Tail"/>
    <property type="match status" value="1"/>
</dbReference>
<dbReference type="RefSeq" id="WP_228879284.1">
    <property type="nucleotide sequence ID" value="NZ_CAJQZC010000006.1"/>
</dbReference>
<dbReference type="Proteomes" id="UP000789704">
    <property type="component" value="Unassembled WGS sequence"/>
</dbReference>
<evidence type="ECO:0000259" key="3">
    <source>
        <dbReference type="Pfam" id="PF10145"/>
    </source>
</evidence>
<evidence type="ECO:0000313" key="4">
    <source>
        <dbReference type="EMBL" id="CAG4906060.1"/>
    </source>
</evidence>
<feature type="domain" description="Phage tail tape measure protein" evidence="3">
    <location>
        <begin position="94"/>
        <end position="294"/>
    </location>
</feature>
<dbReference type="PANTHER" id="PTHR37813">
    <property type="entry name" value="FELS-2 PROPHAGE PROTEIN"/>
    <property type="match status" value="1"/>
</dbReference>